<dbReference type="InterPro" id="IPR055247">
    <property type="entry name" value="InsJ-like_HTH"/>
</dbReference>
<accession>A0A6J4W4D9</accession>
<reference evidence="3 4" key="1">
    <citation type="submission" date="2020-02" db="EMBL/GenBank/DDBJ databases">
        <authorList>
            <person name="Brisse S."/>
        </authorList>
    </citation>
    <scope>NUCLEOTIDE SEQUENCE [LARGE SCALE GENOMIC DNA]</scope>
    <source>
        <strain evidence="3">CIP107547</strain>
    </source>
</reference>
<evidence type="ECO:0000256" key="1">
    <source>
        <dbReference type="ARBA" id="ARBA00038232"/>
    </source>
</evidence>
<dbReference type="Pfam" id="PF13518">
    <property type="entry name" value="HTH_28"/>
    <property type="match status" value="1"/>
</dbReference>
<dbReference type="PANTHER" id="PTHR33795:SF1">
    <property type="entry name" value="INSERTION ELEMENT IS150 PROTEIN INSJ"/>
    <property type="match status" value="1"/>
</dbReference>
<name>A0A6J4W4D9_CORDP</name>
<dbReference type="InterPro" id="IPR036388">
    <property type="entry name" value="WH-like_DNA-bd_sf"/>
</dbReference>
<gene>
    <name evidence="3" type="ORF">CIP107547_00385</name>
</gene>
<dbReference type="InterPro" id="IPR010921">
    <property type="entry name" value="Trp_repressor/repl_initiator"/>
</dbReference>
<sequence length="153" mass="17490">MRVQSSLSQLQREQLVELFEQGLGYKAAAHRLGVSPYPVRRLERRFKLHGRLCLVEKPTRQQYSFEVKKEIFDQFNAGQSMMELASEFGLSSDQLVKDWVRAWRAGGDEALRPKLKGRPKGSSPAKLLTEKRLVAPRNRETASGKRVFKKCGT</sequence>
<organism evidence="3 4">
    <name type="scientific">Corynebacterium diphtheriae</name>
    <dbReference type="NCBI Taxonomy" id="1717"/>
    <lineage>
        <taxon>Bacteria</taxon>
        <taxon>Bacillati</taxon>
        <taxon>Actinomycetota</taxon>
        <taxon>Actinomycetes</taxon>
        <taxon>Mycobacteriales</taxon>
        <taxon>Corynebacteriaceae</taxon>
        <taxon>Corynebacterium</taxon>
    </lineage>
</organism>
<comment type="caution">
    <text evidence="3">The sequence shown here is derived from an EMBL/GenBank/DDBJ whole genome shotgun (WGS) entry which is preliminary data.</text>
</comment>
<evidence type="ECO:0000313" key="3">
    <source>
        <dbReference type="EMBL" id="CAB0583872.1"/>
    </source>
</evidence>
<dbReference type="Gene3D" id="1.10.10.10">
    <property type="entry name" value="Winged helix-like DNA-binding domain superfamily/Winged helix DNA-binding domain"/>
    <property type="match status" value="2"/>
</dbReference>
<protein>
    <submittedName>
        <fullName evidence="3">IS3 family transposase</fullName>
    </submittedName>
</protein>
<comment type="similarity">
    <text evidence="1">Belongs to the IS150/IS1296 orfA family.</text>
</comment>
<dbReference type="SUPFAM" id="SSF48295">
    <property type="entry name" value="TrpR-like"/>
    <property type="match status" value="1"/>
</dbReference>
<dbReference type="Proteomes" id="UP000480222">
    <property type="component" value="Unassembled WGS sequence"/>
</dbReference>
<dbReference type="InterPro" id="IPR052057">
    <property type="entry name" value="IS150/IS1296_orfA-like"/>
</dbReference>
<dbReference type="GO" id="GO:0043565">
    <property type="term" value="F:sequence-specific DNA binding"/>
    <property type="evidence" value="ECO:0007669"/>
    <property type="project" value="InterPro"/>
</dbReference>
<evidence type="ECO:0000313" key="4">
    <source>
        <dbReference type="Proteomes" id="UP000480222"/>
    </source>
</evidence>
<dbReference type="PANTHER" id="PTHR33795">
    <property type="entry name" value="INSERTION ELEMENT IS150 PROTEIN INSJ"/>
    <property type="match status" value="1"/>
</dbReference>
<dbReference type="EMBL" id="CADDAV010000005">
    <property type="protein sequence ID" value="CAB0583872.1"/>
    <property type="molecule type" value="Genomic_DNA"/>
</dbReference>
<proteinExistence type="inferred from homology"/>
<evidence type="ECO:0000259" key="2">
    <source>
        <dbReference type="Pfam" id="PF13518"/>
    </source>
</evidence>
<dbReference type="AlphaFoldDB" id="A0A6J4W4D9"/>
<feature type="domain" description="Insertion element IS150 protein InsJ-like helix-turn-helix" evidence="2">
    <location>
        <begin position="68"/>
        <end position="120"/>
    </location>
</feature>